<gene>
    <name evidence="2" type="ORF">CC99x_009270</name>
    <name evidence="1" type="ORF">CC99x_01935</name>
</gene>
<reference evidence="1" key="1">
    <citation type="submission" date="2015-09" db="EMBL/GenBank/DDBJ databases">
        <title>Draft Genome Sequences of Two Novel Amoeba-resistant Intranuclear Bacteria, Candidatus Berkiella cookevillensis and Candidatus Berkiella aquae.</title>
        <authorList>
            <person name="Mehari Y.T."/>
            <person name="Arivett B.A."/>
            <person name="Farone A.L."/>
            <person name="Gunderson J.H."/>
            <person name="Farone M.B."/>
        </authorList>
    </citation>
    <scope>NUCLEOTIDE SEQUENCE [LARGE SCALE GENOMIC DNA]</scope>
    <source>
        <strain evidence="1">CC99</strain>
    </source>
</reference>
<dbReference type="Proteomes" id="UP000051494">
    <property type="component" value="Unassembled WGS sequence"/>
</dbReference>
<dbReference type="OrthoDB" id="9553690at2"/>
<proteinExistence type="predicted"/>
<dbReference type="RefSeq" id="WP_057625043.1">
    <property type="nucleotide sequence ID" value="NZ_LKHV02000001.1"/>
</dbReference>
<dbReference type="AlphaFoldDB" id="A0A0Q9YBD3"/>
<evidence type="ECO:0000313" key="3">
    <source>
        <dbReference type="Proteomes" id="UP000051494"/>
    </source>
</evidence>
<comment type="caution">
    <text evidence="1">The sequence shown here is derived from an EMBL/GenBank/DDBJ whole genome shotgun (WGS) entry which is preliminary data.</text>
</comment>
<evidence type="ECO:0000313" key="2">
    <source>
        <dbReference type="EMBL" id="MCS5709093.1"/>
    </source>
</evidence>
<reference evidence="2" key="2">
    <citation type="journal article" date="2016" name="Genome Announc.">
        <title>Draft Genome Sequences of Two Novel Amoeba-Resistant Intranuclear Bacteria, 'Candidatus Berkiella cookevillensis' and 'Candidatus Berkiella aquae'.</title>
        <authorList>
            <person name="Mehari Y.T."/>
            <person name="Arivett B.A."/>
            <person name="Farone A.L."/>
            <person name="Gunderson J.H."/>
            <person name="Farone M.B."/>
        </authorList>
    </citation>
    <scope>NUCLEOTIDE SEQUENCE</scope>
    <source>
        <strain evidence="2">CC99</strain>
    </source>
</reference>
<dbReference type="EMBL" id="LKHV02000001">
    <property type="protein sequence ID" value="MCS5709093.1"/>
    <property type="molecule type" value="Genomic_DNA"/>
</dbReference>
<name>A0A0Q9YBD3_9GAMM</name>
<accession>A0A0Q9YBD3</accession>
<sequence>MQGRHKSLDKHLKHSIRWLESISGVTKVVLGISESCRHKFTPGTLRFKMDVAGGIKINAYSGNGVMDVFVKIDPITEREAVKEKIKSRYL</sequence>
<evidence type="ECO:0000313" key="1">
    <source>
        <dbReference type="EMBL" id="KRG17979.1"/>
    </source>
</evidence>
<dbReference type="EMBL" id="LKHV01000010">
    <property type="protein sequence ID" value="KRG17979.1"/>
    <property type="molecule type" value="Genomic_DNA"/>
</dbReference>
<dbReference type="STRING" id="437022.CC99x_01935"/>
<reference evidence="2" key="3">
    <citation type="submission" date="2021-06" db="EMBL/GenBank/DDBJ databases">
        <title>Genomic Description and Analysis of Intracellular Bacteria, Candidatus Berkiella cookevillensis and Candidatus Berkiella aquae.</title>
        <authorList>
            <person name="Kidane D.T."/>
            <person name="Mehari Y.T."/>
            <person name="Rice F.C."/>
            <person name="Arivett B.A."/>
            <person name="Farone A.L."/>
            <person name="Berk S.G."/>
            <person name="Farone M.B."/>
        </authorList>
    </citation>
    <scope>NUCLEOTIDE SEQUENCE</scope>
    <source>
        <strain evidence="2">CC99</strain>
    </source>
</reference>
<organism evidence="1">
    <name type="scientific">Candidatus Berkiella cookevillensis</name>
    <dbReference type="NCBI Taxonomy" id="437022"/>
    <lineage>
        <taxon>Bacteria</taxon>
        <taxon>Pseudomonadati</taxon>
        <taxon>Pseudomonadota</taxon>
        <taxon>Gammaproteobacteria</taxon>
        <taxon>Candidatus Berkiellales</taxon>
        <taxon>Candidatus Berkiellaceae</taxon>
        <taxon>Candidatus Berkiella</taxon>
    </lineage>
</organism>
<keyword evidence="3" id="KW-1185">Reference proteome</keyword>
<protein>
    <submittedName>
        <fullName evidence="1">Uncharacterized protein</fullName>
    </submittedName>
</protein>